<keyword evidence="3" id="KW-1185">Reference proteome</keyword>
<dbReference type="InterPro" id="IPR051164">
    <property type="entry name" value="NmrA-like_oxidored"/>
</dbReference>
<dbReference type="PANTHER" id="PTHR42748">
    <property type="entry name" value="NITROGEN METABOLITE REPRESSION PROTEIN NMRA FAMILY MEMBER"/>
    <property type="match status" value="1"/>
</dbReference>
<organism evidence="2 3">
    <name type="scientific">Globisporangium ultimum (strain ATCC 200006 / CBS 805.95 / DAOM BR144)</name>
    <name type="common">Pythium ultimum</name>
    <dbReference type="NCBI Taxonomy" id="431595"/>
    <lineage>
        <taxon>Eukaryota</taxon>
        <taxon>Sar</taxon>
        <taxon>Stramenopiles</taxon>
        <taxon>Oomycota</taxon>
        <taxon>Peronosporomycetes</taxon>
        <taxon>Pythiales</taxon>
        <taxon>Pythiaceae</taxon>
        <taxon>Globisporangium</taxon>
    </lineage>
</organism>
<reference evidence="3" key="1">
    <citation type="journal article" date="2010" name="Genome Biol.">
        <title>Genome sequence of the necrotrophic plant pathogen Pythium ultimum reveals original pathogenicity mechanisms and effector repertoire.</title>
        <authorList>
            <person name="Levesque C.A."/>
            <person name="Brouwer H."/>
            <person name="Cano L."/>
            <person name="Hamilton J.P."/>
            <person name="Holt C."/>
            <person name="Huitema E."/>
            <person name="Raffaele S."/>
            <person name="Robideau G.P."/>
            <person name="Thines M."/>
            <person name="Win J."/>
            <person name="Zerillo M.M."/>
            <person name="Beakes G.W."/>
            <person name="Boore J.L."/>
            <person name="Busam D."/>
            <person name="Dumas B."/>
            <person name="Ferriera S."/>
            <person name="Fuerstenberg S.I."/>
            <person name="Gachon C.M."/>
            <person name="Gaulin E."/>
            <person name="Govers F."/>
            <person name="Grenville-Briggs L."/>
            <person name="Horner N."/>
            <person name="Hostetler J."/>
            <person name="Jiang R.H."/>
            <person name="Johnson J."/>
            <person name="Krajaejun T."/>
            <person name="Lin H."/>
            <person name="Meijer H.J."/>
            <person name="Moore B."/>
            <person name="Morris P."/>
            <person name="Phuntmart V."/>
            <person name="Puiu D."/>
            <person name="Shetty J."/>
            <person name="Stajich J.E."/>
            <person name="Tripathy S."/>
            <person name="Wawra S."/>
            <person name="van West P."/>
            <person name="Whitty B.R."/>
            <person name="Coutinho P.M."/>
            <person name="Henrissat B."/>
            <person name="Martin F."/>
            <person name="Thomas P.D."/>
            <person name="Tyler B.M."/>
            <person name="De Vries R.P."/>
            <person name="Kamoun S."/>
            <person name="Yandell M."/>
            <person name="Tisserat N."/>
            <person name="Buell C.R."/>
        </authorList>
    </citation>
    <scope>NUCLEOTIDE SEQUENCE</scope>
    <source>
        <strain evidence="3">DAOM:BR144</strain>
    </source>
</reference>
<dbReference type="eggNOG" id="ENOG502R9X0">
    <property type="taxonomic scope" value="Eukaryota"/>
</dbReference>
<evidence type="ECO:0000313" key="2">
    <source>
        <dbReference type="EnsemblProtists" id="PYU1_T007175"/>
    </source>
</evidence>
<protein>
    <recommendedName>
        <fullName evidence="4">NmrA-like domain-containing protein</fullName>
    </recommendedName>
</protein>
<dbReference type="AlphaFoldDB" id="K3WQD3"/>
<reference evidence="3" key="2">
    <citation type="submission" date="2010-04" db="EMBL/GenBank/DDBJ databases">
        <authorList>
            <person name="Buell R."/>
            <person name="Hamilton J."/>
            <person name="Hostetler J."/>
        </authorList>
    </citation>
    <scope>NUCLEOTIDE SEQUENCE [LARGE SCALE GENOMIC DNA]</scope>
    <source>
        <strain evidence="3">DAOM:BR144</strain>
    </source>
</reference>
<accession>K3WQD3</accession>
<dbReference type="InterPro" id="IPR036291">
    <property type="entry name" value="NAD(P)-bd_dom_sf"/>
</dbReference>
<dbReference type="SUPFAM" id="SSF51735">
    <property type="entry name" value="NAD(P)-binding Rossmann-fold domains"/>
    <property type="match status" value="1"/>
</dbReference>
<name>K3WQD3_GLOUD</name>
<dbReference type="PANTHER" id="PTHR42748:SF31">
    <property type="entry name" value="NMRA-LIKE DOMAIN-CONTAINING PROTEIN-RELATED"/>
    <property type="match status" value="1"/>
</dbReference>
<sequence>MPTSAFSPSILVVGATGSTGVGAVTQLSQLLSSAVVAPKPAHLSVTAAPPRILALTRDVESEAAKKLVKLDRVKWQVFRVCIASHNLPTQFMDESRFLIACKEAKVEYLVKLSTNVPFITPDCPTYYGRAHWAVEQLLRSPEFSSMANTILRANVFTITVMDLSVAFIKANYPVETAADKPLVRLVLNKDAPIALVNSHDVEAAAGALLALLDPSARHGRTYNLSGPRDVTDEKIVRMIEAKLGEKLNVEYESHVMADEPLKHAPVDVAKSTKFPSPSSCGRVGQI</sequence>
<dbReference type="EMBL" id="GL376560">
    <property type="status" value="NOT_ANNOTATED_CDS"/>
    <property type="molecule type" value="Genomic_DNA"/>
</dbReference>
<evidence type="ECO:0000256" key="1">
    <source>
        <dbReference type="ARBA" id="ARBA00022857"/>
    </source>
</evidence>
<dbReference type="VEuPathDB" id="FungiDB:PYU1_G007160"/>
<dbReference type="HOGENOM" id="CLU_076691_0_0_1"/>
<evidence type="ECO:0008006" key="4">
    <source>
        <dbReference type="Google" id="ProtNLM"/>
    </source>
</evidence>
<dbReference type="STRING" id="431595.K3WQD3"/>
<proteinExistence type="predicted"/>
<dbReference type="GO" id="GO:0005634">
    <property type="term" value="C:nucleus"/>
    <property type="evidence" value="ECO:0007669"/>
    <property type="project" value="TreeGrafter"/>
</dbReference>
<keyword evidence="1" id="KW-0521">NADP</keyword>
<dbReference type="Gene3D" id="3.40.50.720">
    <property type="entry name" value="NAD(P)-binding Rossmann-like Domain"/>
    <property type="match status" value="1"/>
</dbReference>
<reference evidence="2" key="3">
    <citation type="submission" date="2015-02" db="UniProtKB">
        <authorList>
            <consortium name="EnsemblProtists"/>
        </authorList>
    </citation>
    <scope>IDENTIFICATION</scope>
    <source>
        <strain evidence="2">DAOM BR144</strain>
    </source>
</reference>
<evidence type="ECO:0000313" key="3">
    <source>
        <dbReference type="Proteomes" id="UP000019132"/>
    </source>
</evidence>
<dbReference type="InParanoid" id="K3WQD3"/>
<dbReference type="Proteomes" id="UP000019132">
    <property type="component" value="Unassembled WGS sequence"/>
</dbReference>
<dbReference type="EnsemblProtists" id="PYU1_T007175">
    <property type="protein sequence ID" value="PYU1_T007175"/>
    <property type="gene ID" value="PYU1_G007160"/>
</dbReference>